<gene>
    <name evidence="3" type="primary">ureD</name>
    <name evidence="4" type="ORF">ACFSTF_00325</name>
</gene>
<evidence type="ECO:0000313" key="5">
    <source>
        <dbReference type="Proteomes" id="UP001597458"/>
    </source>
</evidence>
<dbReference type="EMBL" id="JBHUMR010000001">
    <property type="protein sequence ID" value="MFD2615789.1"/>
    <property type="molecule type" value="Genomic_DNA"/>
</dbReference>
<dbReference type="InterPro" id="IPR002669">
    <property type="entry name" value="UreD"/>
</dbReference>
<evidence type="ECO:0000256" key="2">
    <source>
        <dbReference type="ARBA" id="ARBA00023186"/>
    </source>
</evidence>
<evidence type="ECO:0000313" key="4">
    <source>
        <dbReference type="EMBL" id="MFD2615789.1"/>
    </source>
</evidence>
<evidence type="ECO:0000256" key="1">
    <source>
        <dbReference type="ARBA" id="ARBA00007177"/>
    </source>
</evidence>
<comment type="subcellular location">
    <subcellularLocation>
        <location evidence="3">Cytoplasm</location>
    </subcellularLocation>
</comment>
<comment type="function">
    <text evidence="3">Required for maturation of urease via the functional incorporation of the urease nickel metallocenter.</text>
</comment>
<keyword evidence="5" id="KW-1185">Reference proteome</keyword>
<dbReference type="Proteomes" id="UP001597458">
    <property type="component" value="Unassembled WGS sequence"/>
</dbReference>
<keyword evidence="3" id="KW-0996">Nickel insertion</keyword>
<organism evidence="4 5">
    <name type="scientific">Terrilactibacillus laevilacticus</name>
    <dbReference type="NCBI Taxonomy" id="1380157"/>
    <lineage>
        <taxon>Bacteria</taxon>
        <taxon>Bacillati</taxon>
        <taxon>Bacillota</taxon>
        <taxon>Bacilli</taxon>
        <taxon>Bacillales</taxon>
        <taxon>Bacillaceae</taxon>
        <taxon>Terrilactibacillus</taxon>
    </lineage>
</organism>
<keyword evidence="3" id="KW-0963">Cytoplasm</keyword>
<comment type="similarity">
    <text evidence="1 3">Belongs to the UreD family.</text>
</comment>
<sequence>MNRWTGELQLHMKKKTNRTVAESVFFQGAFKVMRPLYLDDSGQACYYILNPGGGYVDGDRYIISVHLQEDAELLLTTQSATKVYKTMRDPIYQENRFHLESGSVLEYWPDPLIAYQDARYEQKTIIDMSQDASLFYAETMTPGWSEDGELFPYTKIHLKSDIYIDGKLVVLDHLRFMPQTQKIKGIGFLEGYTHFGSLTIIDQSIDLYLEELSQHLLRDYDECQIGFSRLEVSGILIRILATNTKQLEDVFKGCSKFFKRRFGRAVPELRKY</sequence>
<keyword evidence="2 3" id="KW-0143">Chaperone</keyword>
<accession>A0ABW5PKR5</accession>
<evidence type="ECO:0000256" key="3">
    <source>
        <dbReference type="HAMAP-Rule" id="MF_01384"/>
    </source>
</evidence>
<dbReference type="HAMAP" id="MF_01384">
    <property type="entry name" value="UreD"/>
    <property type="match status" value="1"/>
</dbReference>
<dbReference type="PANTHER" id="PTHR33643:SF1">
    <property type="entry name" value="UREASE ACCESSORY PROTEIN D"/>
    <property type="match status" value="1"/>
</dbReference>
<reference evidence="5" key="1">
    <citation type="journal article" date="2019" name="Int. J. Syst. Evol. Microbiol.">
        <title>The Global Catalogue of Microorganisms (GCM) 10K type strain sequencing project: providing services to taxonomists for standard genome sequencing and annotation.</title>
        <authorList>
            <consortium name="The Broad Institute Genomics Platform"/>
            <consortium name="The Broad Institute Genome Sequencing Center for Infectious Disease"/>
            <person name="Wu L."/>
            <person name="Ma J."/>
        </authorList>
    </citation>
    <scope>NUCLEOTIDE SEQUENCE [LARGE SCALE GENOMIC DNA]</scope>
    <source>
        <strain evidence="5">TISTR 2241</strain>
    </source>
</reference>
<comment type="caution">
    <text evidence="4">The sequence shown here is derived from an EMBL/GenBank/DDBJ whole genome shotgun (WGS) entry which is preliminary data.</text>
</comment>
<comment type="subunit">
    <text evidence="3">UreD, UreF and UreG form a complex that acts as a GTP-hydrolysis-dependent molecular chaperone, activating the urease apoprotein by helping to assemble the nickel containing metallocenter of UreC. The UreE protein probably delivers the nickel.</text>
</comment>
<name>A0ABW5PKR5_9BACI</name>
<dbReference type="PANTHER" id="PTHR33643">
    <property type="entry name" value="UREASE ACCESSORY PROTEIN D"/>
    <property type="match status" value="1"/>
</dbReference>
<dbReference type="RefSeq" id="WP_141191310.1">
    <property type="nucleotide sequence ID" value="NZ_JBHUMR010000001.1"/>
</dbReference>
<proteinExistence type="inferred from homology"/>
<dbReference type="Pfam" id="PF01774">
    <property type="entry name" value="UreD"/>
    <property type="match status" value="1"/>
</dbReference>
<protein>
    <recommendedName>
        <fullName evidence="3">Urease accessory protein UreD</fullName>
    </recommendedName>
</protein>